<keyword evidence="8" id="KW-0325">Glycoprotein</keyword>
<feature type="transmembrane region" description="Helical" evidence="11">
    <location>
        <begin position="6"/>
        <end position="24"/>
    </location>
</feature>
<dbReference type="SMART" id="SM00079">
    <property type="entry name" value="PBPe"/>
    <property type="match status" value="1"/>
</dbReference>
<dbReference type="InterPro" id="IPR019594">
    <property type="entry name" value="Glu/Gly-bd"/>
</dbReference>
<evidence type="ECO:0000259" key="12">
    <source>
        <dbReference type="SMART" id="SM00079"/>
    </source>
</evidence>
<feature type="domain" description="Ionotropic glutamate receptor C-terminal" evidence="12">
    <location>
        <begin position="62"/>
        <end position="428"/>
    </location>
</feature>
<dbReference type="InterPro" id="IPR001320">
    <property type="entry name" value="Iontro_rcpt_C"/>
</dbReference>
<feature type="transmembrane region" description="Helical" evidence="11">
    <location>
        <begin position="261"/>
        <end position="282"/>
    </location>
</feature>
<organism evidence="13">
    <name type="scientific">Arion vulgaris</name>
    <dbReference type="NCBI Taxonomy" id="1028688"/>
    <lineage>
        <taxon>Eukaryota</taxon>
        <taxon>Metazoa</taxon>
        <taxon>Spiralia</taxon>
        <taxon>Lophotrochozoa</taxon>
        <taxon>Mollusca</taxon>
        <taxon>Gastropoda</taxon>
        <taxon>Heterobranchia</taxon>
        <taxon>Euthyneura</taxon>
        <taxon>Panpulmonata</taxon>
        <taxon>Eupulmonata</taxon>
        <taxon>Stylommatophora</taxon>
        <taxon>Helicina</taxon>
        <taxon>Arionoidea</taxon>
        <taxon>Arionidae</taxon>
        <taxon>Arion</taxon>
    </lineage>
</organism>
<name>A0A0B7ALY3_9EUPU</name>
<keyword evidence="9" id="KW-1071">Ligand-gated ion channel</keyword>
<keyword evidence="2" id="KW-0813">Transport</keyword>
<comment type="subcellular location">
    <subcellularLocation>
        <location evidence="1">Membrane</location>
        <topology evidence="1">Multi-pass membrane protein</topology>
    </subcellularLocation>
</comment>
<dbReference type="Gene3D" id="1.10.287.70">
    <property type="match status" value="1"/>
</dbReference>
<keyword evidence="6 11" id="KW-0472">Membrane</keyword>
<evidence type="ECO:0000256" key="1">
    <source>
        <dbReference type="ARBA" id="ARBA00004141"/>
    </source>
</evidence>
<evidence type="ECO:0000313" key="13">
    <source>
        <dbReference type="EMBL" id="CEK81637.1"/>
    </source>
</evidence>
<dbReference type="EMBL" id="HACG01034772">
    <property type="protein sequence ID" value="CEK81637.1"/>
    <property type="molecule type" value="Transcribed_RNA"/>
</dbReference>
<feature type="transmembrane region" description="Helical" evidence="11">
    <location>
        <begin position="228"/>
        <end position="249"/>
    </location>
</feature>
<sequence>MGGTYLPTAVYLIVLSLVFFIASIKGQNNQTVTEALSASKPTPLSTAASVPDIQPAKQDVKHLRAVTLLDPPFVLSSRRGEKYEGLVIDILNEAIKNIGYDVVNIDIHTQGIFGYEESPGKWNGLIGAVQNKSADVAVAAFTINSTISSVVTFSQPFMNAGFRVLYKIPDSWHPGEAMVTILRPFTPGLWVLIVFMFVLASSGLYIIGRFSPYEDIAFVGKTATYDGLTLANSLLYVFSSLVWQGYTAAPKSISGRILTCIWWVFSVFTIGAYIAGLCVILFKTNPEIRTLPFTTMSEMSRQNKVGIMVVKNSATYNYLSSSTGEIEKRILAKLIMQNKLLVDNTEHAIDKMMQSDGSLALLMDGPAAEYISTKEPCDKMVIGDPLGFHTYGFACRNDTNICEKLSTQILAMLENGQLSGFRDKWLNTGCVKDRPKSYIYEGLPFFDTFGGEPDAIMPLTITIKRFCSIYYTYHWHYHCWHHFNI</sequence>
<evidence type="ECO:0000256" key="6">
    <source>
        <dbReference type="ARBA" id="ARBA00023136"/>
    </source>
</evidence>
<keyword evidence="7" id="KW-0675">Receptor</keyword>
<evidence type="ECO:0000256" key="8">
    <source>
        <dbReference type="ARBA" id="ARBA00023180"/>
    </source>
</evidence>
<dbReference type="InterPro" id="IPR015683">
    <property type="entry name" value="Ionotropic_Glu_rcpt"/>
</dbReference>
<dbReference type="Gene3D" id="3.40.190.10">
    <property type="entry name" value="Periplasmic binding protein-like II"/>
    <property type="match status" value="1"/>
</dbReference>
<dbReference type="SUPFAM" id="SSF53850">
    <property type="entry name" value="Periplasmic binding protein-like II"/>
    <property type="match status" value="1"/>
</dbReference>
<protein>
    <recommendedName>
        <fullName evidence="12">Ionotropic glutamate receptor C-terminal domain-containing protein</fullName>
    </recommendedName>
</protein>
<evidence type="ECO:0000256" key="4">
    <source>
        <dbReference type="ARBA" id="ARBA00022989"/>
    </source>
</evidence>
<evidence type="ECO:0000256" key="11">
    <source>
        <dbReference type="SAM" id="Phobius"/>
    </source>
</evidence>
<reference evidence="13" key="1">
    <citation type="submission" date="2014-12" db="EMBL/GenBank/DDBJ databases">
        <title>Insight into the proteome of Arion vulgaris.</title>
        <authorList>
            <person name="Aradska J."/>
            <person name="Bulat T."/>
            <person name="Smidak R."/>
            <person name="Sarate P."/>
            <person name="Gangsoo J."/>
            <person name="Sialana F."/>
            <person name="Bilban M."/>
            <person name="Lubec G."/>
        </authorList>
    </citation>
    <scope>NUCLEOTIDE SEQUENCE</scope>
    <source>
        <tissue evidence="13">Skin</tissue>
    </source>
</reference>
<dbReference type="PANTHER" id="PTHR18966">
    <property type="entry name" value="IONOTROPIC GLUTAMATE RECEPTOR"/>
    <property type="match status" value="1"/>
</dbReference>
<keyword evidence="5" id="KW-0406">Ion transport</keyword>
<dbReference type="GO" id="GO:0015276">
    <property type="term" value="F:ligand-gated monoatomic ion channel activity"/>
    <property type="evidence" value="ECO:0007669"/>
    <property type="project" value="InterPro"/>
</dbReference>
<dbReference type="GO" id="GO:0016020">
    <property type="term" value="C:membrane"/>
    <property type="evidence" value="ECO:0007669"/>
    <property type="project" value="UniProtKB-SubCell"/>
</dbReference>
<dbReference type="Pfam" id="PF10613">
    <property type="entry name" value="Lig_chan-Glu_bd"/>
    <property type="match status" value="1"/>
</dbReference>
<evidence type="ECO:0000256" key="7">
    <source>
        <dbReference type="ARBA" id="ARBA00023170"/>
    </source>
</evidence>
<evidence type="ECO:0000256" key="3">
    <source>
        <dbReference type="ARBA" id="ARBA00022692"/>
    </source>
</evidence>
<evidence type="ECO:0000256" key="2">
    <source>
        <dbReference type="ARBA" id="ARBA00022448"/>
    </source>
</evidence>
<feature type="transmembrane region" description="Helical" evidence="11">
    <location>
        <begin position="188"/>
        <end position="208"/>
    </location>
</feature>
<keyword evidence="10" id="KW-0407">Ion channel</keyword>
<gene>
    <name evidence="13" type="primary">ORF127098</name>
</gene>
<keyword evidence="3 11" id="KW-0812">Transmembrane</keyword>
<proteinExistence type="predicted"/>
<accession>A0A0B7ALY3</accession>
<evidence type="ECO:0000256" key="5">
    <source>
        <dbReference type="ARBA" id="ARBA00023065"/>
    </source>
</evidence>
<dbReference type="AlphaFoldDB" id="A0A0B7ALY3"/>
<dbReference type="Pfam" id="PF00060">
    <property type="entry name" value="Lig_chan"/>
    <property type="match status" value="1"/>
</dbReference>
<evidence type="ECO:0000256" key="10">
    <source>
        <dbReference type="ARBA" id="ARBA00023303"/>
    </source>
</evidence>
<keyword evidence="4 11" id="KW-1133">Transmembrane helix</keyword>
<evidence type="ECO:0000256" key="9">
    <source>
        <dbReference type="ARBA" id="ARBA00023286"/>
    </source>
</evidence>